<sequence length="285" mass="32941">MVLGILSKYINVNLSLMIKDIFYTKYATATTHNSILTSLNVPKRWYRHFYIFSGPASTITLCLISYKFLFNGNISEIVFALLDISLGTSRKPLIPAENVILAIVILNIQCWKRVYETHYVNVFSDGKMGLGVYFIGLIHYAGIFLCIVGESKGFIRDSHTSLFLYKLTTTELICALICLCSSYMQLKSNFILAGLRKNQHGDIVTKEHKIPFGGLFKYISNPLQFTEIIIYIMLSVILWEASTFHYITIWVILNQLECTIISHEWYHKTFKNYPKERKILIPYIW</sequence>
<keyword evidence="3 9" id="KW-0812">Transmembrane</keyword>
<evidence type="ECO:0000256" key="5">
    <source>
        <dbReference type="ARBA" id="ARBA00023136"/>
    </source>
</evidence>
<dbReference type="GO" id="GO:0160198">
    <property type="term" value="F:polyprenal reductase activity"/>
    <property type="evidence" value="ECO:0007669"/>
    <property type="project" value="UniProtKB-EC"/>
</dbReference>
<dbReference type="GO" id="GO:0005789">
    <property type="term" value="C:endoplasmic reticulum membrane"/>
    <property type="evidence" value="ECO:0007669"/>
    <property type="project" value="UniProtKB-SubCell"/>
</dbReference>
<keyword evidence="12" id="KW-1185">Reference proteome</keyword>
<protein>
    <recommendedName>
        <fullName evidence="7 9">Polyprenal reductase</fullName>
        <ecNumber evidence="2 9">1.3.1.94</ecNumber>
    </recommendedName>
</protein>
<dbReference type="AlphaFoldDB" id="A0AAV2NYX6"/>
<comment type="similarity">
    <text evidence="6 9">Belongs to the steroid 5-alpha reductase family. Polyprenal reductase subfamily.</text>
</comment>
<evidence type="ECO:0000256" key="7">
    <source>
        <dbReference type="ARBA" id="ARBA00047186"/>
    </source>
</evidence>
<evidence type="ECO:0000256" key="1">
    <source>
        <dbReference type="ARBA" id="ARBA00004127"/>
    </source>
</evidence>
<gene>
    <name evidence="11" type="ORF">LPLAT_LOCUS9919</name>
</gene>
<dbReference type="Proteomes" id="UP001497644">
    <property type="component" value="Chromosome 5"/>
</dbReference>
<keyword evidence="9" id="KW-0560">Oxidoreductase</keyword>
<dbReference type="GO" id="GO:0003865">
    <property type="term" value="F:3-oxo-5-alpha-steroid 4-dehydrogenase activity"/>
    <property type="evidence" value="ECO:0007669"/>
    <property type="project" value="TreeGrafter"/>
</dbReference>
<evidence type="ECO:0000256" key="6">
    <source>
        <dbReference type="ARBA" id="ARBA00046320"/>
    </source>
</evidence>
<evidence type="ECO:0000259" key="10">
    <source>
        <dbReference type="Pfam" id="PF02544"/>
    </source>
</evidence>
<proteinExistence type="inferred from homology"/>
<evidence type="ECO:0000256" key="9">
    <source>
        <dbReference type="RuleBase" id="RU367081"/>
    </source>
</evidence>
<dbReference type="InterPro" id="IPR001104">
    <property type="entry name" value="3-oxo-5_a-steroid_4-DH_C"/>
</dbReference>
<dbReference type="PANTHER" id="PTHR14624">
    <property type="entry name" value="DFG10 PROTEIN"/>
    <property type="match status" value="1"/>
</dbReference>
<organism evidence="11 12">
    <name type="scientific">Lasius platythorax</name>
    <dbReference type="NCBI Taxonomy" id="488582"/>
    <lineage>
        <taxon>Eukaryota</taxon>
        <taxon>Metazoa</taxon>
        <taxon>Ecdysozoa</taxon>
        <taxon>Arthropoda</taxon>
        <taxon>Hexapoda</taxon>
        <taxon>Insecta</taxon>
        <taxon>Pterygota</taxon>
        <taxon>Neoptera</taxon>
        <taxon>Endopterygota</taxon>
        <taxon>Hymenoptera</taxon>
        <taxon>Apocrita</taxon>
        <taxon>Aculeata</taxon>
        <taxon>Formicoidea</taxon>
        <taxon>Formicidae</taxon>
        <taxon>Formicinae</taxon>
        <taxon>Lasius</taxon>
        <taxon>Lasius</taxon>
    </lineage>
</organism>
<evidence type="ECO:0000313" key="12">
    <source>
        <dbReference type="Proteomes" id="UP001497644"/>
    </source>
</evidence>
<feature type="transmembrane region" description="Helical" evidence="9">
    <location>
        <begin position="162"/>
        <end position="184"/>
    </location>
</feature>
<keyword evidence="4 9" id="KW-1133">Transmembrane helix</keyword>
<feature type="transmembrane region" description="Helical" evidence="9">
    <location>
        <begin position="228"/>
        <end position="253"/>
    </location>
</feature>
<feature type="domain" description="3-oxo-5-alpha-steroid 4-dehydrogenase C-terminal" evidence="10">
    <location>
        <begin position="164"/>
        <end position="285"/>
    </location>
</feature>
<dbReference type="GO" id="GO:0006488">
    <property type="term" value="P:dolichol-linked oligosaccharide biosynthetic process"/>
    <property type="evidence" value="ECO:0007669"/>
    <property type="project" value="UniProtKB-UniRule"/>
</dbReference>
<keyword evidence="5 9" id="KW-0472">Membrane</keyword>
<comment type="function">
    <text evidence="9">Plays a key role in early steps of protein N-linked glycosylation by being involved in the conversion of polyprenol into dolichol. Acts as a polyprenal reductase that mediates the reduction of polyprenal into dolichal in a NADP-dependent mechanism. Dolichols are required for the synthesis of dolichol-linked monosaccharides and the oligosaccharide precursor used for N-glycosylation.</text>
</comment>
<dbReference type="PANTHER" id="PTHR14624:SF0">
    <property type="entry name" value="POLYPRENOL REDUCTASE"/>
    <property type="match status" value="1"/>
</dbReference>
<comment type="subcellular location">
    <subcellularLocation>
        <location evidence="1">Endomembrane system</location>
        <topology evidence="1">Multi-pass membrane protein</topology>
    </subcellularLocation>
    <subcellularLocation>
        <location evidence="9">Endoplasmic reticulum membrane</location>
    </subcellularLocation>
</comment>
<feature type="transmembrane region" description="Helical" evidence="9">
    <location>
        <begin position="49"/>
        <end position="69"/>
    </location>
</feature>
<dbReference type="GO" id="GO:0016095">
    <property type="term" value="P:polyprenol catabolic process"/>
    <property type="evidence" value="ECO:0007669"/>
    <property type="project" value="UniProtKB-UniRule"/>
</dbReference>
<dbReference type="GO" id="GO:0102389">
    <property type="term" value="F:polyprenol reductase activity"/>
    <property type="evidence" value="ECO:0007669"/>
    <property type="project" value="UniProtKB-UniRule"/>
</dbReference>
<comment type="pathway">
    <text evidence="9">Protein modification; protein glycosylation.</text>
</comment>
<evidence type="ECO:0000313" key="11">
    <source>
        <dbReference type="EMBL" id="CAL1684255.1"/>
    </source>
</evidence>
<dbReference type="EC" id="1.3.1.94" evidence="2 9"/>
<keyword evidence="9" id="KW-0521">NADP</keyword>
<dbReference type="EMBL" id="OZ034828">
    <property type="protein sequence ID" value="CAL1684255.1"/>
    <property type="molecule type" value="Genomic_DNA"/>
</dbReference>
<keyword evidence="9" id="KW-0256">Endoplasmic reticulum</keyword>
<feature type="transmembrane region" description="Helical" evidence="9">
    <location>
        <begin position="130"/>
        <end position="150"/>
    </location>
</feature>
<name>A0AAV2NYX6_9HYME</name>
<evidence type="ECO:0000256" key="8">
    <source>
        <dbReference type="ARBA" id="ARBA00049427"/>
    </source>
</evidence>
<evidence type="ECO:0000256" key="3">
    <source>
        <dbReference type="ARBA" id="ARBA00022692"/>
    </source>
</evidence>
<evidence type="ECO:0000256" key="2">
    <source>
        <dbReference type="ARBA" id="ARBA00012522"/>
    </source>
</evidence>
<comment type="catalytic activity">
    <reaction evidence="8 9">
        <text>a di-trans,poly-cis-dolichal + NADP(+) = a di-trans,poly-cis-polyprenal + NADPH + H(+)</text>
        <dbReference type="Rhea" id="RHEA:80727"/>
        <dbReference type="Rhea" id="RHEA-COMP:19536"/>
        <dbReference type="Rhea" id="RHEA-COMP:19537"/>
        <dbReference type="ChEBI" id="CHEBI:15378"/>
        <dbReference type="ChEBI" id="CHEBI:57783"/>
        <dbReference type="ChEBI" id="CHEBI:58349"/>
        <dbReference type="ChEBI" id="CHEBI:231623"/>
        <dbReference type="ChEBI" id="CHEBI:231637"/>
        <dbReference type="EC" id="1.3.1.94"/>
    </reaction>
    <physiologicalReaction direction="right-to-left" evidence="8 9">
        <dbReference type="Rhea" id="RHEA:80729"/>
    </physiologicalReaction>
</comment>
<dbReference type="InterPro" id="IPR039698">
    <property type="entry name" value="Dfg10/SRD5A3"/>
</dbReference>
<reference evidence="11" key="1">
    <citation type="submission" date="2024-04" db="EMBL/GenBank/DDBJ databases">
        <authorList>
            <consortium name="Molecular Ecology Group"/>
        </authorList>
    </citation>
    <scope>NUCLEOTIDE SEQUENCE</scope>
</reference>
<dbReference type="Pfam" id="PF02544">
    <property type="entry name" value="Steroid_dh"/>
    <property type="match status" value="1"/>
</dbReference>
<evidence type="ECO:0000256" key="4">
    <source>
        <dbReference type="ARBA" id="ARBA00022989"/>
    </source>
</evidence>
<dbReference type="PROSITE" id="PS50244">
    <property type="entry name" value="S5A_REDUCTASE"/>
    <property type="match status" value="1"/>
</dbReference>
<accession>A0AAV2NYX6</accession>